<evidence type="ECO:0000256" key="2">
    <source>
        <dbReference type="ARBA" id="ARBA00022649"/>
    </source>
</evidence>
<dbReference type="AlphaFoldDB" id="A0A0S4U0F7"/>
<sequence length="144" mass="16524">MKDKPVIPRALAQQDVEEAVSYYLSEDAEQAALGFIDALELAYTHIGRRPATGSPRYAHELDLPGLRCWALKRYPHIVFYIERDDHVDVWRVLHDMRDIPAWLRLDATAELANDVAAGRKSAPPKPADEVFSRLVSKYRNRIER</sequence>
<comment type="similarity">
    <text evidence="1">Belongs to the RelE toxin family.</text>
</comment>
<dbReference type="InterPro" id="IPR051803">
    <property type="entry name" value="TA_system_RelE-like_toxin"/>
</dbReference>
<dbReference type="InterPro" id="IPR007712">
    <property type="entry name" value="RelE/ParE_toxin"/>
</dbReference>
<accession>A0A0S4U0F7</accession>
<dbReference type="PANTHER" id="PTHR33755:SF8">
    <property type="entry name" value="TOXIN PARE2"/>
    <property type="match status" value="1"/>
</dbReference>
<evidence type="ECO:0008006" key="4">
    <source>
        <dbReference type="Google" id="ProtNLM"/>
    </source>
</evidence>
<protein>
    <recommendedName>
        <fullName evidence="4">Type II toxin-antitoxin system RelE/ParE family toxin</fullName>
    </recommendedName>
</protein>
<keyword evidence="2" id="KW-1277">Toxin-antitoxin system</keyword>
<evidence type="ECO:0000256" key="1">
    <source>
        <dbReference type="ARBA" id="ARBA00006226"/>
    </source>
</evidence>
<dbReference type="Pfam" id="PF05016">
    <property type="entry name" value="ParE_toxin"/>
    <property type="match status" value="1"/>
</dbReference>
<reference evidence="3" key="1">
    <citation type="submission" date="2015-10" db="EMBL/GenBank/DDBJ databases">
        <authorList>
            <person name="Gilbert D.G."/>
        </authorList>
    </citation>
    <scope>NUCLEOTIDE SEQUENCE</scope>
    <source>
        <strain evidence="3">Phyl III-seqv23</strain>
    </source>
</reference>
<dbReference type="EMBL" id="LN899819">
    <property type="protein sequence ID" value="CUV15748.1"/>
    <property type="molecule type" value="Genomic_DNA"/>
</dbReference>
<organism evidence="3">
    <name type="scientific">Ralstonia solanacearum</name>
    <name type="common">Pseudomonas solanacearum</name>
    <dbReference type="NCBI Taxonomy" id="305"/>
    <lineage>
        <taxon>Bacteria</taxon>
        <taxon>Pseudomonadati</taxon>
        <taxon>Pseudomonadota</taxon>
        <taxon>Betaproteobacteria</taxon>
        <taxon>Burkholderiales</taxon>
        <taxon>Burkholderiaceae</taxon>
        <taxon>Ralstonia</taxon>
        <taxon>Ralstonia solanacearum species complex</taxon>
    </lineage>
</organism>
<dbReference type="Gene3D" id="3.30.2310.20">
    <property type="entry name" value="RelE-like"/>
    <property type="match status" value="1"/>
</dbReference>
<name>A0A0S4U0F7_RALSL</name>
<evidence type="ECO:0000313" key="3">
    <source>
        <dbReference type="EMBL" id="CUV15748.1"/>
    </source>
</evidence>
<gene>
    <name evidence="3" type="ORF">RUN39_v1_2180003</name>
</gene>
<dbReference type="PANTHER" id="PTHR33755">
    <property type="entry name" value="TOXIN PARE1-RELATED"/>
    <property type="match status" value="1"/>
</dbReference>
<dbReference type="InterPro" id="IPR035093">
    <property type="entry name" value="RelE/ParE_toxin_dom_sf"/>
</dbReference>
<proteinExistence type="inferred from homology"/>